<dbReference type="Proteomes" id="UP000553459">
    <property type="component" value="Unassembled WGS sequence"/>
</dbReference>
<dbReference type="Gene3D" id="3.30.200.20">
    <property type="entry name" value="Phosphorylase Kinase, domain 1"/>
    <property type="match status" value="1"/>
</dbReference>
<dbReference type="InterPro" id="IPR050089">
    <property type="entry name" value="SAICAR_synthetase"/>
</dbReference>
<evidence type="ECO:0000259" key="9">
    <source>
        <dbReference type="Pfam" id="PF01259"/>
    </source>
</evidence>
<proteinExistence type="inferred from homology"/>
<evidence type="ECO:0000256" key="6">
    <source>
        <dbReference type="ARBA" id="ARBA00022840"/>
    </source>
</evidence>
<dbReference type="HAMAP" id="MF_00137">
    <property type="entry name" value="SAICAR_synth"/>
    <property type="match status" value="1"/>
</dbReference>
<sequence length="240" mass="27535">MSQKKEMLYEGKAKQVFATENAGEVVVRYKDDATAFNNQKKGQVDKKGQLNNLISTLIFEYLTEKGIPTHFISRLNDREQLVKKVDIIPLEVIVRNYVAGSMAQRLGLEEGMKSPVTIFDICYKKDELGDPLINDHHAVCLGAATYAELEEMYTLTAKINELLNELFSKMNIILVDFKIEMGKTNEGKIVLADEISPDTCRLWDKDTMKKLDKDRFRRDLGEVTQAYEEIYTRLKKVLNK</sequence>
<dbReference type="PANTHER" id="PTHR43599:SF3">
    <property type="entry name" value="SI:DKEY-6E2.2"/>
    <property type="match status" value="1"/>
</dbReference>
<dbReference type="PROSITE" id="PS01057">
    <property type="entry name" value="SAICAR_SYNTHETASE_1"/>
    <property type="match status" value="1"/>
</dbReference>
<dbReference type="EC" id="6.3.2.6" evidence="8"/>
<dbReference type="PANTHER" id="PTHR43599">
    <property type="entry name" value="MULTIFUNCTIONAL PROTEIN ADE2"/>
    <property type="match status" value="1"/>
</dbReference>
<evidence type="ECO:0000313" key="10">
    <source>
        <dbReference type="EMBL" id="NAW51551.1"/>
    </source>
</evidence>
<evidence type="ECO:0000256" key="4">
    <source>
        <dbReference type="ARBA" id="ARBA00022741"/>
    </source>
</evidence>
<evidence type="ECO:0000256" key="2">
    <source>
        <dbReference type="ARBA" id="ARBA00010190"/>
    </source>
</evidence>
<dbReference type="AlphaFoldDB" id="A0A845PX79"/>
<feature type="domain" description="SAICAR synthetase/ADE2 N-terminal" evidence="9">
    <location>
        <begin position="8"/>
        <end position="233"/>
    </location>
</feature>
<dbReference type="RefSeq" id="WP_166519829.1">
    <property type="nucleotide sequence ID" value="NZ_JAAABJ010000556.1"/>
</dbReference>
<dbReference type="SUPFAM" id="SSF56104">
    <property type="entry name" value="SAICAR synthase-like"/>
    <property type="match status" value="1"/>
</dbReference>
<name>A0A845PX79_9FLAO</name>
<dbReference type="CDD" id="cd01415">
    <property type="entry name" value="SAICAR_synt_PurC"/>
    <property type="match status" value="1"/>
</dbReference>
<evidence type="ECO:0000256" key="1">
    <source>
        <dbReference type="ARBA" id="ARBA00004672"/>
    </source>
</evidence>
<organism evidence="10 11">
    <name type="scientific">Elizabethkingia argenteiflava</name>
    <dbReference type="NCBI Taxonomy" id="2681556"/>
    <lineage>
        <taxon>Bacteria</taxon>
        <taxon>Pseudomonadati</taxon>
        <taxon>Bacteroidota</taxon>
        <taxon>Flavobacteriia</taxon>
        <taxon>Flavobacteriales</taxon>
        <taxon>Weeksellaceae</taxon>
        <taxon>Elizabethkingia</taxon>
    </lineage>
</organism>
<dbReference type="InterPro" id="IPR033934">
    <property type="entry name" value="SAICAR_synt_PurC"/>
</dbReference>
<keyword evidence="5 8" id="KW-0658">Purine biosynthesis</keyword>
<comment type="similarity">
    <text evidence="2 8">Belongs to the SAICAR synthetase family.</text>
</comment>
<evidence type="ECO:0000313" key="11">
    <source>
        <dbReference type="Proteomes" id="UP000553459"/>
    </source>
</evidence>
<reference evidence="10 11" key="1">
    <citation type="submission" date="2019-11" db="EMBL/GenBank/DDBJ databases">
        <title>Characterization of Elizabethkingia argenteiflava sp. nov., isolated from inner surface of Soybean Pods.</title>
        <authorList>
            <person name="Mo S."/>
        </authorList>
    </citation>
    <scope>NUCLEOTIDE SEQUENCE [LARGE SCALE GENOMIC DNA]</scope>
    <source>
        <strain evidence="10 11">YB22</strain>
    </source>
</reference>
<dbReference type="Pfam" id="PF01259">
    <property type="entry name" value="SAICAR_synt"/>
    <property type="match status" value="1"/>
</dbReference>
<dbReference type="GO" id="GO:0004639">
    <property type="term" value="F:phosphoribosylaminoimidazolesuccinocarboxamide synthase activity"/>
    <property type="evidence" value="ECO:0007669"/>
    <property type="project" value="UniProtKB-UniRule"/>
</dbReference>
<dbReference type="InterPro" id="IPR018236">
    <property type="entry name" value="SAICAR_synthetase_CS"/>
</dbReference>
<accession>A0A845PX79</accession>
<keyword evidence="11" id="KW-1185">Reference proteome</keyword>
<comment type="pathway">
    <text evidence="1 8">Purine metabolism; IMP biosynthesis via de novo pathway; 5-amino-1-(5-phospho-D-ribosyl)imidazole-4-carboxamide from 5-amino-1-(5-phospho-D-ribosyl)imidazole-4-carboxylate: step 1/2.</text>
</comment>
<evidence type="ECO:0000256" key="8">
    <source>
        <dbReference type="HAMAP-Rule" id="MF_00137"/>
    </source>
</evidence>
<dbReference type="GO" id="GO:0005524">
    <property type="term" value="F:ATP binding"/>
    <property type="evidence" value="ECO:0007669"/>
    <property type="project" value="UniProtKB-KW"/>
</dbReference>
<comment type="catalytic activity">
    <reaction evidence="7 8">
        <text>5-amino-1-(5-phospho-D-ribosyl)imidazole-4-carboxylate + L-aspartate + ATP = (2S)-2-[5-amino-1-(5-phospho-beta-D-ribosyl)imidazole-4-carboxamido]succinate + ADP + phosphate + 2 H(+)</text>
        <dbReference type="Rhea" id="RHEA:22628"/>
        <dbReference type="ChEBI" id="CHEBI:15378"/>
        <dbReference type="ChEBI" id="CHEBI:29991"/>
        <dbReference type="ChEBI" id="CHEBI:30616"/>
        <dbReference type="ChEBI" id="CHEBI:43474"/>
        <dbReference type="ChEBI" id="CHEBI:58443"/>
        <dbReference type="ChEBI" id="CHEBI:77657"/>
        <dbReference type="ChEBI" id="CHEBI:456216"/>
        <dbReference type="EC" id="6.3.2.6"/>
    </reaction>
</comment>
<dbReference type="Gene3D" id="3.30.470.20">
    <property type="entry name" value="ATP-grasp fold, B domain"/>
    <property type="match status" value="1"/>
</dbReference>
<dbReference type="UniPathway" id="UPA00074">
    <property type="reaction ID" value="UER00131"/>
</dbReference>
<dbReference type="InterPro" id="IPR028923">
    <property type="entry name" value="SAICAR_synt/ADE2_N"/>
</dbReference>
<gene>
    <name evidence="8" type="primary">purC</name>
    <name evidence="10" type="ORF">GNY06_09220</name>
</gene>
<dbReference type="GO" id="GO:0009236">
    <property type="term" value="P:cobalamin biosynthetic process"/>
    <property type="evidence" value="ECO:0007669"/>
    <property type="project" value="InterPro"/>
</dbReference>
<evidence type="ECO:0000256" key="5">
    <source>
        <dbReference type="ARBA" id="ARBA00022755"/>
    </source>
</evidence>
<comment type="caution">
    <text evidence="10">The sequence shown here is derived from an EMBL/GenBank/DDBJ whole genome shotgun (WGS) entry which is preliminary data.</text>
</comment>
<dbReference type="GO" id="GO:0006189">
    <property type="term" value="P:'de novo' IMP biosynthetic process"/>
    <property type="evidence" value="ECO:0007669"/>
    <property type="project" value="UniProtKB-UniRule"/>
</dbReference>
<dbReference type="InterPro" id="IPR001636">
    <property type="entry name" value="SAICAR_synth"/>
</dbReference>
<dbReference type="NCBIfam" id="TIGR00081">
    <property type="entry name" value="purC"/>
    <property type="match status" value="1"/>
</dbReference>
<keyword evidence="4 8" id="KW-0547">Nucleotide-binding</keyword>
<keyword evidence="6 8" id="KW-0067">ATP-binding</keyword>
<protein>
    <recommendedName>
        <fullName evidence="8">Phosphoribosylaminoimidazole-succinocarboxamide synthase</fullName>
        <ecNumber evidence="8">6.3.2.6</ecNumber>
    </recommendedName>
    <alternativeName>
        <fullName evidence="8">SAICAR synthetase</fullName>
    </alternativeName>
</protein>
<evidence type="ECO:0000256" key="7">
    <source>
        <dbReference type="ARBA" id="ARBA00048475"/>
    </source>
</evidence>
<evidence type="ECO:0000256" key="3">
    <source>
        <dbReference type="ARBA" id="ARBA00022598"/>
    </source>
</evidence>
<dbReference type="EMBL" id="JAAABJ010000556">
    <property type="protein sequence ID" value="NAW51551.1"/>
    <property type="molecule type" value="Genomic_DNA"/>
</dbReference>
<keyword evidence="3 8" id="KW-0436">Ligase</keyword>
<dbReference type="FunFam" id="3.30.470.20:FF:000006">
    <property type="entry name" value="Phosphoribosylaminoimidazole-succinocarboxamide synthase"/>
    <property type="match status" value="1"/>
</dbReference>